<evidence type="ECO:0000256" key="11">
    <source>
        <dbReference type="PIRSR" id="PIRSR601929-3"/>
    </source>
</evidence>
<dbReference type="SMART" id="SM00835">
    <property type="entry name" value="Cupin_1"/>
    <property type="match status" value="1"/>
</dbReference>
<keyword evidence="5 9" id="KW-0479">Metal-binding</keyword>
<comment type="subcellular location">
    <subcellularLocation>
        <location evidence="1 12">Secreted</location>
        <location evidence="1 12">Extracellular space</location>
        <location evidence="1 12">Apoplast</location>
    </subcellularLocation>
</comment>
<feature type="domain" description="Cupin type-1" evidence="13">
    <location>
        <begin position="53"/>
        <end position="199"/>
    </location>
</feature>
<feature type="binding site" evidence="10">
    <location>
        <position position="147"/>
    </location>
    <ligand>
        <name>Mn(2+)</name>
        <dbReference type="ChEBI" id="CHEBI:29035"/>
    </ligand>
</feature>
<dbReference type="Pfam" id="PF00190">
    <property type="entry name" value="Cupin_1"/>
    <property type="match status" value="1"/>
</dbReference>
<dbReference type="CDD" id="cd02241">
    <property type="entry name" value="cupin_OxOx"/>
    <property type="match status" value="1"/>
</dbReference>
<feature type="binding site" evidence="9">
    <location>
        <position position="103"/>
    </location>
    <ligand>
        <name>oxalate</name>
        <dbReference type="ChEBI" id="CHEBI:30623"/>
    </ligand>
</feature>
<dbReference type="InterPro" id="IPR011051">
    <property type="entry name" value="RmlC_Cupin_sf"/>
</dbReference>
<name>A0AAN8W7D8_9MAGN</name>
<evidence type="ECO:0000256" key="2">
    <source>
        <dbReference type="ARBA" id="ARBA00007456"/>
    </source>
</evidence>
<feature type="signal peptide" evidence="12">
    <location>
        <begin position="1"/>
        <end position="20"/>
    </location>
</feature>
<sequence>MILPIFFIFSLIFASSSAAAQDFCVGDLSRSYGPAGYSCKSPSKVTVNDFVFSGLGKAGNTSNIFKASVTPAFAAQFPGVNGLGLSMARMDLAVGGVVPMHSHPGGSKLLLVVQGSILAGFISSNNAVYYKTLYKGDTMVFPLGLLHFQINLGETAAVAFATFSSPSPGLQITSLSLFGNNLLTELVAKTTFVGKAEVERLKSVLGGTNSGVFV</sequence>
<evidence type="ECO:0000256" key="9">
    <source>
        <dbReference type="PIRSR" id="PIRSR601929-1"/>
    </source>
</evidence>
<feature type="disulfide bond" evidence="11">
    <location>
        <begin position="24"/>
        <end position="39"/>
    </location>
</feature>
<keyword evidence="4 12" id="KW-0964">Secreted</keyword>
<proteinExistence type="inferred from homology"/>
<evidence type="ECO:0000313" key="14">
    <source>
        <dbReference type="EMBL" id="KAK6941308.1"/>
    </source>
</evidence>
<reference evidence="14 15" key="1">
    <citation type="submission" date="2023-12" db="EMBL/GenBank/DDBJ databases">
        <title>A high-quality genome assembly for Dillenia turbinata (Dilleniales).</title>
        <authorList>
            <person name="Chanderbali A."/>
        </authorList>
    </citation>
    <scope>NUCLEOTIDE SEQUENCE [LARGE SCALE GENOMIC DNA]</scope>
    <source>
        <strain evidence="14">LSX21</strain>
        <tissue evidence="14">Leaf</tissue>
    </source>
</reference>
<evidence type="ECO:0000256" key="5">
    <source>
        <dbReference type="ARBA" id="ARBA00022723"/>
    </source>
</evidence>
<keyword evidence="15" id="KW-1185">Reference proteome</keyword>
<evidence type="ECO:0000256" key="8">
    <source>
        <dbReference type="ARBA" id="ARBA00023211"/>
    </source>
</evidence>
<dbReference type="GO" id="GO:0048046">
    <property type="term" value="C:apoplast"/>
    <property type="evidence" value="ECO:0007669"/>
    <property type="project" value="UniProtKB-SubCell"/>
</dbReference>
<evidence type="ECO:0000256" key="7">
    <source>
        <dbReference type="ARBA" id="ARBA00023157"/>
    </source>
</evidence>
<evidence type="ECO:0000256" key="12">
    <source>
        <dbReference type="RuleBase" id="RU366015"/>
    </source>
</evidence>
<organism evidence="14 15">
    <name type="scientific">Dillenia turbinata</name>
    <dbReference type="NCBI Taxonomy" id="194707"/>
    <lineage>
        <taxon>Eukaryota</taxon>
        <taxon>Viridiplantae</taxon>
        <taxon>Streptophyta</taxon>
        <taxon>Embryophyta</taxon>
        <taxon>Tracheophyta</taxon>
        <taxon>Spermatophyta</taxon>
        <taxon>Magnoliopsida</taxon>
        <taxon>eudicotyledons</taxon>
        <taxon>Gunneridae</taxon>
        <taxon>Pentapetalae</taxon>
        <taxon>Dilleniales</taxon>
        <taxon>Dilleniaceae</taxon>
        <taxon>Dillenia</taxon>
    </lineage>
</organism>
<protein>
    <recommendedName>
        <fullName evidence="12">Germin-like protein</fullName>
    </recommendedName>
</protein>
<comment type="caution">
    <text evidence="14">The sequence shown here is derived from an EMBL/GenBank/DDBJ whole genome shotgun (WGS) entry which is preliminary data.</text>
</comment>
<dbReference type="SUPFAM" id="SSF51182">
    <property type="entry name" value="RmlC-like cupins"/>
    <property type="match status" value="1"/>
</dbReference>
<dbReference type="InterPro" id="IPR006045">
    <property type="entry name" value="Cupin_1"/>
</dbReference>
<dbReference type="PANTHER" id="PTHR31238">
    <property type="entry name" value="GERMIN-LIKE PROTEIN SUBFAMILY 3 MEMBER 3"/>
    <property type="match status" value="1"/>
</dbReference>
<evidence type="ECO:0000256" key="3">
    <source>
        <dbReference type="ARBA" id="ARBA00022523"/>
    </source>
</evidence>
<dbReference type="GO" id="GO:0030145">
    <property type="term" value="F:manganese ion binding"/>
    <property type="evidence" value="ECO:0007669"/>
    <property type="project" value="UniProtKB-UniRule"/>
</dbReference>
<dbReference type="AlphaFoldDB" id="A0AAN8W7D8"/>
<feature type="chain" id="PRO_5042666007" description="Germin-like protein" evidence="12">
    <location>
        <begin position="21"/>
        <end position="214"/>
    </location>
</feature>
<dbReference type="Proteomes" id="UP001370490">
    <property type="component" value="Unassembled WGS sequence"/>
</dbReference>
<keyword evidence="8 9" id="KW-0464">Manganese</keyword>
<dbReference type="InterPro" id="IPR001929">
    <property type="entry name" value="Germin"/>
</dbReference>
<dbReference type="EMBL" id="JBAMMX010000004">
    <property type="protein sequence ID" value="KAK6941308.1"/>
    <property type="molecule type" value="Genomic_DNA"/>
</dbReference>
<dbReference type="PRINTS" id="PR00325">
    <property type="entry name" value="GERMIN"/>
</dbReference>
<evidence type="ECO:0000256" key="4">
    <source>
        <dbReference type="ARBA" id="ARBA00022525"/>
    </source>
</evidence>
<feature type="binding site" evidence="10">
    <location>
        <position position="101"/>
    </location>
    <ligand>
        <name>Mn(2+)</name>
        <dbReference type="ChEBI" id="CHEBI:29035"/>
    </ligand>
</feature>
<dbReference type="FunFam" id="2.60.120.10:FF:000047">
    <property type="entry name" value="Auxin-binding protein ABP19a"/>
    <property type="match status" value="1"/>
</dbReference>
<accession>A0AAN8W7D8</accession>
<keyword evidence="3 12" id="KW-0052">Apoplast</keyword>
<keyword evidence="7 11" id="KW-1015">Disulfide bond</keyword>
<evidence type="ECO:0000259" key="13">
    <source>
        <dbReference type="SMART" id="SM00835"/>
    </source>
</evidence>
<evidence type="ECO:0000256" key="1">
    <source>
        <dbReference type="ARBA" id="ARBA00004271"/>
    </source>
</evidence>
<comment type="similarity">
    <text evidence="2 12">Belongs to the germin family.</text>
</comment>
<dbReference type="InterPro" id="IPR014710">
    <property type="entry name" value="RmlC-like_jellyroll"/>
</dbReference>
<keyword evidence="6 12" id="KW-0732">Signal</keyword>
<evidence type="ECO:0000256" key="10">
    <source>
        <dbReference type="PIRSR" id="PIRSR601929-2"/>
    </source>
</evidence>
<evidence type="ECO:0000256" key="6">
    <source>
        <dbReference type="ARBA" id="ARBA00022729"/>
    </source>
</evidence>
<dbReference type="Gene3D" id="2.60.120.10">
    <property type="entry name" value="Jelly Rolls"/>
    <property type="match status" value="1"/>
</dbReference>
<gene>
    <name evidence="14" type="ORF">RJ641_026685</name>
</gene>
<evidence type="ECO:0000313" key="15">
    <source>
        <dbReference type="Proteomes" id="UP001370490"/>
    </source>
</evidence>
<feature type="binding site" evidence="10">
    <location>
        <position position="103"/>
    </location>
    <ligand>
        <name>Mn(2+)</name>
        <dbReference type="ChEBI" id="CHEBI:29035"/>
    </ligand>
</feature>